<dbReference type="EMBL" id="WWCU01000010">
    <property type="protein sequence ID" value="MYN07891.1"/>
    <property type="molecule type" value="Genomic_DNA"/>
</dbReference>
<keyword evidence="2" id="KW-0732">Signal</keyword>
<comment type="caution">
    <text evidence="3">The sequence shown here is derived from an EMBL/GenBank/DDBJ whole genome shotgun (WGS) entry which is preliminary data.</text>
</comment>
<dbReference type="RefSeq" id="WP_161072234.1">
    <property type="nucleotide sequence ID" value="NZ_CP086370.1"/>
</dbReference>
<proteinExistence type="predicted"/>
<name>A0A7X4HAX8_9BURK</name>
<feature type="chain" id="PRO_5031473879" evidence="2">
    <location>
        <begin position="21"/>
        <end position="109"/>
    </location>
</feature>
<keyword evidence="4" id="KW-1185">Reference proteome</keyword>
<dbReference type="Proteomes" id="UP000450676">
    <property type="component" value="Unassembled WGS sequence"/>
</dbReference>
<feature type="region of interest" description="Disordered" evidence="1">
    <location>
        <begin position="21"/>
        <end position="47"/>
    </location>
</feature>
<accession>A0A7X4HAX8</accession>
<dbReference type="AlphaFoldDB" id="A0A7X4HAX8"/>
<sequence>MKPIALYASLACLLAGPAQAQSLADPTKPPAVMGVQGGEAGEPGEPAAPQLQSILVSREPGGRRVAVINGEMVRVGMKVGDAVVERVGETEVVLRRGKSRETLKLFAKP</sequence>
<reference evidence="3 4" key="1">
    <citation type="submission" date="2019-12" db="EMBL/GenBank/DDBJ databases">
        <title>Novel species isolated from a subtropical stream in China.</title>
        <authorList>
            <person name="Lu H."/>
        </authorList>
    </citation>
    <scope>NUCLEOTIDE SEQUENCE [LARGE SCALE GENOMIC DNA]</scope>
    <source>
        <strain evidence="3 4">FT127W</strain>
    </source>
</reference>
<evidence type="ECO:0000256" key="1">
    <source>
        <dbReference type="SAM" id="MobiDB-lite"/>
    </source>
</evidence>
<evidence type="ECO:0000313" key="3">
    <source>
        <dbReference type="EMBL" id="MYN07891.1"/>
    </source>
</evidence>
<feature type="signal peptide" evidence="2">
    <location>
        <begin position="1"/>
        <end position="20"/>
    </location>
</feature>
<evidence type="ECO:0000313" key="4">
    <source>
        <dbReference type="Proteomes" id="UP000450676"/>
    </source>
</evidence>
<organism evidence="3 4">
    <name type="scientific">Pseudoduganella aquatica</name>
    <dbReference type="NCBI Taxonomy" id="2660641"/>
    <lineage>
        <taxon>Bacteria</taxon>
        <taxon>Pseudomonadati</taxon>
        <taxon>Pseudomonadota</taxon>
        <taxon>Betaproteobacteria</taxon>
        <taxon>Burkholderiales</taxon>
        <taxon>Oxalobacteraceae</taxon>
        <taxon>Telluria group</taxon>
        <taxon>Pseudoduganella</taxon>
    </lineage>
</organism>
<gene>
    <name evidence="3" type="ORF">GTP77_11150</name>
</gene>
<evidence type="ECO:0000256" key="2">
    <source>
        <dbReference type="SAM" id="SignalP"/>
    </source>
</evidence>
<protein>
    <submittedName>
        <fullName evidence="3">MSHA biogenesis protein MshK</fullName>
    </submittedName>
</protein>